<evidence type="ECO:0000256" key="1">
    <source>
        <dbReference type="SAM" id="Phobius"/>
    </source>
</evidence>
<gene>
    <name evidence="3" type="ORF">EV659_103319</name>
</gene>
<dbReference type="Pfam" id="PF02470">
    <property type="entry name" value="MlaD"/>
    <property type="match status" value="1"/>
</dbReference>
<evidence type="ECO:0000313" key="4">
    <source>
        <dbReference type="Proteomes" id="UP000295399"/>
    </source>
</evidence>
<dbReference type="PANTHER" id="PTHR36698">
    <property type="entry name" value="BLL5892 PROTEIN"/>
    <property type="match status" value="1"/>
</dbReference>
<name>A0A4R2PNS7_RHOSA</name>
<keyword evidence="4" id="KW-1185">Reference proteome</keyword>
<dbReference type="PANTHER" id="PTHR36698:SF2">
    <property type="entry name" value="MCE_MLAD DOMAIN-CONTAINING PROTEIN"/>
    <property type="match status" value="1"/>
</dbReference>
<accession>A0A4R2PNS7</accession>
<protein>
    <submittedName>
        <fullName evidence="3">Phospholipid/cholesterol/gamma-HCH transport system substrate-binding protein</fullName>
    </submittedName>
</protein>
<dbReference type="Proteomes" id="UP000295399">
    <property type="component" value="Unassembled WGS sequence"/>
</dbReference>
<sequence length="325" mass="35138">METRAHHLLIGIFMLVVIIGLFVFIIWLSRGDLNEKRTAYDIFFEGSVAGLSVGSTVQFNGIPVGQVRDISIAPDDPSRVRVTVWVEQSVPVNVDTQASLEAQGLTGVAIIQLRGGTADSPALERGDGQPRPVIPSQRSPLQELFEDAPTLLNSAIQTLSNIQKMTGPENQRRVADTLDDMARLTAALNDTLAGRREGIDQLFERTDRTLAAFEETARAITALSDSVRAATDTELAAALTEAQTALAEAGALFADLDRAVAENRGAVRSFTNNTLPEASRLVVDLRRLTQSLQRVADQLADEPSQLLFGRPKPVVKGTAGNEDTR</sequence>
<dbReference type="EMBL" id="SLXO01000003">
    <property type="protein sequence ID" value="TCP36428.1"/>
    <property type="molecule type" value="Genomic_DNA"/>
</dbReference>
<proteinExistence type="predicted"/>
<keyword evidence="1" id="KW-1133">Transmembrane helix</keyword>
<dbReference type="InParanoid" id="A0A4R2PNS7"/>
<dbReference type="InterPro" id="IPR003399">
    <property type="entry name" value="Mce/MlaD"/>
</dbReference>
<comment type="caution">
    <text evidence="3">The sequence shown here is derived from an EMBL/GenBank/DDBJ whole genome shotgun (WGS) entry which is preliminary data.</text>
</comment>
<evidence type="ECO:0000313" key="3">
    <source>
        <dbReference type="EMBL" id="TCP36428.1"/>
    </source>
</evidence>
<reference evidence="3 4" key="1">
    <citation type="submission" date="2019-03" db="EMBL/GenBank/DDBJ databases">
        <title>Genomic Encyclopedia of Type Strains, Phase IV (KMG-IV): sequencing the most valuable type-strain genomes for metagenomic binning, comparative biology and taxonomic classification.</title>
        <authorList>
            <person name="Goeker M."/>
        </authorList>
    </citation>
    <scope>NUCLEOTIDE SEQUENCE [LARGE SCALE GENOMIC DNA]</scope>
    <source>
        <strain evidence="3 4">DSM 2132</strain>
    </source>
</reference>
<keyword evidence="1" id="KW-0812">Transmembrane</keyword>
<feature type="transmembrane region" description="Helical" evidence="1">
    <location>
        <begin position="6"/>
        <end position="28"/>
    </location>
</feature>
<organism evidence="3 4">
    <name type="scientific">Rhodothalassium salexigens DSM 2132</name>
    <dbReference type="NCBI Taxonomy" id="1188247"/>
    <lineage>
        <taxon>Bacteria</taxon>
        <taxon>Pseudomonadati</taxon>
        <taxon>Pseudomonadota</taxon>
        <taxon>Alphaproteobacteria</taxon>
        <taxon>Rhodothalassiales</taxon>
        <taxon>Rhodothalassiaceae</taxon>
        <taxon>Rhodothalassium</taxon>
    </lineage>
</organism>
<evidence type="ECO:0000259" key="2">
    <source>
        <dbReference type="Pfam" id="PF02470"/>
    </source>
</evidence>
<dbReference type="RefSeq" id="WP_132707964.1">
    <property type="nucleotide sequence ID" value="NZ_JACIGF010000003.1"/>
</dbReference>
<feature type="domain" description="Mce/MlaD" evidence="2">
    <location>
        <begin position="41"/>
        <end position="115"/>
    </location>
</feature>
<keyword evidence="1" id="KW-0472">Membrane</keyword>
<dbReference type="OrthoDB" id="9808689at2"/>
<dbReference type="AlphaFoldDB" id="A0A4R2PNS7"/>